<evidence type="ECO:0000313" key="11">
    <source>
        <dbReference type="Proteomes" id="UP000269157"/>
    </source>
</evidence>
<organism evidence="10 11">
    <name type="scientific">Litoreibacter meonggei</name>
    <dbReference type="NCBI Taxonomy" id="1049199"/>
    <lineage>
        <taxon>Bacteria</taxon>
        <taxon>Pseudomonadati</taxon>
        <taxon>Pseudomonadota</taxon>
        <taxon>Alphaproteobacteria</taxon>
        <taxon>Rhodobacterales</taxon>
        <taxon>Roseobacteraceae</taxon>
        <taxon>Litoreibacter</taxon>
    </lineage>
</organism>
<feature type="domain" description="ABC transmembrane type-1" evidence="9">
    <location>
        <begin position="402"/>
        <end position="596"/>
    </location>
</feature>
<keyword evidence="2 8" id="KW-0813">Transport</keyword>
<feature type="transmembrane region" description="Helical" evidence="8">
    <location>
        <begin position="521"/>
        <end position="542"/>
    </location>
</feature>
<dbReference type="OrthoDB" id="27542at2"/>
<dbReference type="InterPro" id="IPR035906">
    <property type="entry name" value="MetI-like_sf"/>
</dbReference>
<dbReference type="PANTHER" id="PTHR43357">
    <property type="entry name" value="INNER MEMBRANE ABC TRANSPORTER PERMEASE PROTEIN YDCV"/>
    <property type="match status" value="1"/>
</dbReference>
<keyword evidence="3" id="KW-1003">Cell membrane</keyword>
<dbReference type="SUPFAM" id="SSF161098">
    <property type="entry name" value="MetI-like"/>
    <property type="match status" value="2"/>
</dbReference>
<feature type="transmembrane region" description="Helical" evidence="8">
    <location>
        <begin position="465"/>
        <end position="485"/>
    </location>
</feature>
<protein>
    <submittedName>
        <fullName evidence="10">Iron(III) transport system permease protein</fullName>
    </submittedName>
</protein>
<dbReference type="EMBL" id="RCCE01000003">
    <property type="protein sequence ID" value="RLJ51521.1"/>
    <property type="molecule type" value="Genomic_DNA"/>
</dbReference>
<feature type="transmembrane region" description="Helical" evidence="8">
    <location>
        <begin position="286"/>
        <end position="303"/>
    </location>
</feature>
<keyword evidence="11" id="KW-1185">Reference proteome</keyword>
<dbReference type="PROSITE" id="PS50928">
    <property type="entry name" value="ABC_TM1"/>
    <property type="match status" value="2"/>
</dbReference>
<dbReference type="CDD" id="cd06261">
    <property type="entry name" value="TM_PBP2"/>
    <property type="match status" value="2"/>
</dbReference>
<reference evidence="10 11" key="1">
    <citation type="submission" date="2018-10" db="EMBL/GenBank/DDBJ databases">
        <title>Genomic Encyclopedia of Archaeal and Bacterial Type Strains, Phase II (KMG-II): from individual species to whole genera.</title>
        <authorList>
            <person name="Goeker M."/>
        </authorList>
    </citation>
    <scope>NUCLEOTIDE SEQUENCE [LARGE SCALE GENOMIC DNA]</scope>
    <source>
        <strain evidence="10 11">DSM 29466</strain>
    </source>
</reference>
<comment type="caution">
    <text evidence="10">The sequence shown here is derived from an EMBL/GenBank/DDBJ whole genome shotgun (WGS) entry which is preliminary data.</text>
</comment>
<evidence type="ECO:0000256" key="2">
    <source>
        <dbReference type="ARBA" id="ARBA00022448"/>
    </source>
</evidence>
<feature type="transmembrane region" description="Helical" evidence="8">
    <location>
        <begin position="581"/>
        <end position="600"/>
    </location>
</feature>
<proteinExistence type="inferred from homology"/>
<dbReference type="AlphaFoldDB" id="A0A497W4Z4"/>
<evidence type="ECO:0000256" key="5">
    <source>
        <dbReference type="ARBA" id="ARBA00022692"/>
    </source>
</evidence>
<feature type="domain" description="ABC transmembrane type-1" evidence="9">
    <location>
        <begin position="96"/>
        <end position="304"/>
    </location>
</feature>
<evidence type="ECO:0000313" key="10">
    <source>
        <dbReference type="EMBL" id="RLJ51521.1"/>
    </source>
</evidence>
<keyword evidence="4" id="KW-0997">Cell inner membrane</keyword>
<evidence type="ECO:0000256" key="6">
    <source>
        <dbReference type="ARBA" id="ARBA00022989"/>
    </source>
</evidence>
<keyword evidence="7 8" id="KW-0472">Membrane</keyword>
<feature type="transmembrane region" description="Helical" evidence="8">
    <location>
        <begin position="230"/>
        <end position="253"/>
    </location>
</feature>
<evidence type="ECO:0000256" key="3">
    <source>
        <dbReference type="ARBA" id="ARBA00022475"/>
    </source>
</evidence>
<feature type="transmembrane region" description="Helical" evidence="8">
    <location>
        <begin position="408"/>
        <end position="427"/>
    </location>
</feature>
<evidence type="ECO:0000259" key="9">
    <source>
        <dbReference type="PROSITE" id="PS50928"/>
    </source>
</evidence>
<feature type="transmembrane region" description="Helical" evidence="8">
    <location>
        <begin position="102"/>
        <end position="122"/>
    </location>
</feature>
<name>A0A497W4Z4_9RHOB</name>
<feature type="transmembrane region" description="Helical" evidence="8">
    <location>
        <begin position="439"/>
        <end position="459"/>
    </location>
</feature>
<evidence type="ECO:0000256" key="1">
    <source>
        <dbReference type="ARBA" id="ARBA00004429"/>
    </source>
</evidence>
<dbReference type="Gene3D" id="1.10.3720.10">
    <property type="entry name" value="MetI-like"/>
    <property type="match status" value="2"/>
</dbReference>
<dbReference type="Proteomes" id="UP000269157">
    <property type="component" value="Unassembled WGS sequence"/>
</dbReference>
<dbReference type="Pfam" id="PF00528">
    <property type="entry name" value="BPD_transp_1"/>
    <property type="match status" value="2"/>
</dbReference>
<accession>A0A497W4Z4</accession>
<dbReference type="GO" id="GO:0055085">
    <property type="term" value="P:transmembrane transport"/>
    <property type="evidence" value="ECO:0007669"/>
    <property type="project" value="InterPro"/>
</dbReference>
<feature type="transmembrane region" description="Helical" evidence="8">
    <location>
        <begin position="134"/>
        <end position="154"/>
    </location>
</feature>
<keyword evidence="6 8" id="KW-1133">Transmembrane helix</keyword>
<evidence type="ECO:0000256" key="4">
    <source>
        <dbReference type="ARBA" id="ARBA00022519"/>
    </source>
</evidence>
<dbReference type="PANTHER" id="PTHR43357:SF3">
    <property type="entry name" value="FE(3+)-TRANSPORT SYSTEM PERMEASE PROTEIN FBPB 2"/>
    <property type="match status" value="1"/>
</dbReference>
<sequence>MAMADSGKPAFWSLQNISYQAYRLKNRPELIIGLLALGFLSFVVLVPLLQIIKDAFTFQSYDLAYNPDGVVGEFTLFHLDRVFNQPISAALFYKPLVNSLKMGFFVTVIALTVGFSLAWLMVRTNVHFKGVFGAMLVFPYMMPSWVMAIAWLSLFKNDRVGGSEGLLTYWTGTQAPDWVAYGLFPIVITLALHYYAYAYLLISGALATVDSELEEAGATSGMGKWKRIRVITMPLLMPAIGSAIVLTFIRILGTFGTPALLGLPVRFFTFSTQIYASINARNQGDAFVLALVLIVLAISFIWINSRIIGVRKSYVTMTGKGFRKHESDLGKLRWPATVFVILFLCMTVALPLILLLWESLTLIPGDYSLSNLTTYFWVGQGNVNLAYGEPGVIHNKGIMGALINSIKLGFAAALFNGVLGLLVGYAVVRGRGKRLSQWLEAIAFAPYIFPSIALGAIYIGMFSTSIGPVPALYGTFTILILITVIKNLPFTSRTGIAAILQIHQSLEEAARVQGIGWFRRMFRIIIPLSMSGVVAGMLLTFITAMRELSLIILLISPGNMVLTGLIFGYQEQDMAQHSSAVTLMLVLIIIIISVIVRVMSRSAGVGRLNTT</sequence>
<comment type="similarity">
    <text evidence="8">Belongs to the binding-protein-dependent transport system permease family.</text>
</comment>
<dbReference type="InterPro" id="IPR000515">
    <property type="entry name" value="MetI-like"/>
</dbReference>
<feature type="transmembrane region" description="Helical" evidence="8">
    <location>
        <begin position="30"/>
        <end position="52"/>
    </location>
</feature>
<dbReference type="GO" id="GO:0005886">
    <property type="term" value="C:plasma membrane"/>
    <property type="evidence" value="ECO:0007669"/>
    <property type="project" value="UniProtKB-SubCell"/>
</dbReference>
<feature type="transmembrane region" description="Helical" evidence="8">
    <location>
        <begin position="332"/>
        <end position="357"/>
    </location>
</feature>
<feature type="transmembrane region" description="Helical" evidence="8">
    <location>
        <begin position="548"/>
        <end position="569"/>
    </location>
</feature>
<comment type="subcellular location">
    <subcellularLocation>
        <location evidence="1">Cell inner membrane</location>
        <topology evidence="1">Multi-pass membrane protein</topology>
    </subcellularLocation>
    <subcellularLocation>
        <location evidence="8">Cell membrane</location>
        <topology evidence="8">Multi-pass membrane protein</topology>
    </subcellularLocation>
</comment>
<keyword evidence="5 8" id="KW-0812">Transmembrane</keyword>
<feature type="transmembrane region" description="Helical" evidence="8">
    <location>
        <begin position="178"/>
        <end position="197"/>
    </location>
</feature>
<evidence type="ECO:0000256" key="7">
    <source>
        <dbReference type="ARBA" id="ARBA00023136"/>
    </source>
</evidence>
<gene>
    <name evidence="10" type="ORF">BCF46_1734</name>
</gene>
<evidence type="ECO:0000256" key="8">
    <source>
        <dbReference type="RuleBase" id="RU363032"/>
    </source>
</evidence>
<dbReference type="RefSeq" id="WP_121023333.1">
    <property type="nucleotide sequence ID" value="NZ_RCCE01000003.1"/>
</dbReference>